<evidence type="ECO:0000256" key="9">
    <source>
        <dbReference type="ARBA" id="ARBA00023014"/>
    </source>
</evidence>
<evidence type="ECO:0000259" key="10">
    <source>
        <dbReference type="Pfam" id="PF00724"/>
    </source>
</evidence>
<evidence type="ECO:0000256" key="4">
    <source>
        <dbReference type="ARBA" id="ARBA00022630"/>
    </source>
</evidence>
<reference evidence="13" key="1">
    <citation type="journal article" date="2014" name="Genome Announc.">
        <title>Genome Sequence of Arthrobacter siccitolerans 4J27, a Xeroprotectant-Producing Desiccation-Tolerant Microorganism.</title>
        <authorList>
            <person name="Manzanera M."/>
            <person name="Santa-Cruz-Calvo L."/>
            <person name="Vilchez J.I."/>
            <person name="Garcia-Fontana C."/>
            <person name="Silva-Castro G.A."/>
            <person name="Calvo C."/>
            <person name="Gonzalez-Lopez J."/>
        </authorList>
    </citation>
    <scope>NUCLEOTIDE SEQUENCE [LARGE SCALE GENOMIC DNA]</scope>
    <source>
        <strain evidence="13">4J27</strain>
    </source>
</reference>
<dbReference type="EMBL" id="CAQI01000044">
    <property type="protein sequence ID" value="CCQ46379.1"/>
    <property type="molecule type" value="Genomic_DNA"/>
</dbReference>
<gene>
    <name evidence="12" type="primary">fadH</name>
    <name evidence="12" type="ORF">ARTSIC4J27_2342</name>
</gene>
<name>A0A024H3N2_9MICC</name>
<evidence type="ECO:0000256" key="7">
    <source>
        <dbReference type="ARBA" id="ARBA00023002"/>
    </source>
</evidence>
<dbReference type="Proteomes" id="UP000035722">
    <property type="component" value="Unassembled WGS sequence"/>
</dbReference>
<dbReference type="OrthoDB" id="3169239at2"/>
<feature type="domain" description="FAD/NAD(P)-binding" evidence="11">
    <location>
        <begin position="375"/>
        <end position="535"/>
    </location>
</feature>
<comment type="similarity">
    <text evidence="3">In the N-terminal section; belongs to the NADH:flavin oxidoreductase/NADH oxidase family.</text>
</comment>
<dbReference type="PRINTS" id="PR00419">
    <property type="entry name" value="ADXRDTASE"/>
</dbReference>
<evidence type="ECO:0000313" key="12">
    <source>
        <dbReference type="EMBL" id="CCQ46379.1"/>
    </source>
</evidence>
<keyword evidence="9" id="KW-0411">Iron-sulfur</keyword>
<dbReference type="Pfam" id="PF00724">
    <property type="entry name" value="Oxidored_FMN"/>
    <property type="match status" value="1"/>
</dbReference>
<dbReference type="GO" id="GO:0051536">
    <property type="term" value="F:iron-sulfur cluster binding"/>
    <property type="evidence" value="ECO:0007669"/>
    <property type="project" value="UniProtKB-KW"/>
</dbReference>
<dbReference type="AlphaFoldDB" id="A0A024H3N2"/>
<keyword evidence="13" id="KW-1185">Reference proteome</keyword>
<evidence type="ECO:0000256" key="1">
    <source>
        <dbReference type="ARBA" id="ARBA00001917"/>
    </source>
</evidence>
<accession>A0A024H3N2</accession>
<evidence type="ECO:0000256" key="5">
    <source>
        <dbReference type="ARBA" id="ARBA00022643"/>
    </source>
</evidence>
<proteinExistence type="inferred from homology"/>
<dbReference type="GO" id="GO:0046872">
    <property type="term" value="F:metal ion binding"/>
    <property type="evidence" value="ECO:0007669"/>
    <property type="project" value="UniProtKB-KW"/>
</dbReference>
<dbReference type="GO" id="GO:0033543">
    <property type="term" value="P:fatty acid beta-oxidation, unsaturated, even number, reductase/isomerase pathway"/>
    <property type="evidence" value="ECO:0007669"/>
    <property type="project" value="TreeGrafter"/>
</dbReference>
<dbReference type="PANTHER" id="PTHR42917">
    <property type="entry name" value="2,4-DIENOYL-COA REDUCTASE"/>
    <property type="match status" value="1"/>
</dbReference>
<dbReference type="Gene3D" id="3.50.50.60">
    <property type="entry name" value="FAD/NAD(P)-binding domain"/>
    <property type="match status" value="1"/>
</dbReference>
<keyword evidence="7" id="KW-0560">Oxidoreductase</keyword>
<evidence type="ECO:0000256" key="6">
    <source>
        <dbReference type="ARBA" id="ARBA00022723"/>
    </source>
</evidence>
<dbReference type="STRING" id="861266.ARTSIC4J27_2342"/>
<protein>
    <submittedName>
        <fullName evidence="12">NADH:flavin oxidoreductase / NADH oxidase family protein</fullName>
    </submittedName>
</protein>
<dbReference type="Pfam" id="PF07992">
    <property type="entry name" value="Pyr_redox_2"/>
    <property type="match status" value="1"/>
</dbReference>
<organism evidence="12 13">
    <name type="scientific">Pseudarthrobacter siccitolerans</name>
    <dbReference type="NCBI Taxonomy" id="861266"/>
    <lineage>
        <taxon>Bacteria</taxon>
        <taxon>Bacillati</taxon>
        <taxon>Actinomycetota</taxon>
        <taxon>Actinomycetes</taxon>
        <taxon>Micrococcales</taxon>
        <taxon>Micrococcaceae</taxon>
        <taxon>Pseudarthrobacter</taxon>
    </lineage>
</organism>
<evidence type="ECO:0000256" key="2">
    <source>
        <dbReference type="ARBA" id="ARBA00001966"/>
    </source>
</evidence>
<comment type="cofactor">
    <cofactor evidence="2">
        <name>[4Fe-4S] cluster</name>
        <dbReference type="ChEBI" id="CHEBI:49883"/>
    </cofactor>
</comment>
<comment type="cofactor">
    <cofactor evidence="1">
        <name>FMN</name>
        <dbReference type="ChEBI" id="CHEBI:58210"/>
    </cofactor>
</comment>
<dbReference type="SUPFAM" id="SSF51395">
    <property type="entry name" value="FMN-linked oxidoreductases"/>
    <property type="match status" value="1"/>
</dbReference>
<evidence type="ECO:0000256" key="3">
    <source>
        <dbReference type="ARBA" id="ARBA00011048"/>
    </source>
</evidence>
<sequence>MLLSTLDIRGHELRNRAVITAHTASQSFFNPALPAATYIEYMRRRAASAGLIITQPQLWSLGVVQPQWLIDRHGELAEAVHAEGAKILLQIVHLGVYGRSDPDLHGSPLYGFGVNQSAAGETSHEMDDAEIMMVIEGYRSVARLAAEAGFDGVEAHGGHGYLIQQSLTPEFNSRTDRWGTDPTLFARRIIQALREEVGPNRIVGYRTTTDDLRSPEDGGIGFARGAQLLKEILATGEVDVLNTTIGQGGSSYPRSIPDYRYGDAPNIPTVKRLREAADVKIPIIGTGRILTASVAESVLASGACELVAMTRAHIADPELILKVVAGQGHRARPCVGANDCVNRVQSGYPEISCFHNPQVLREQELAVLPAAEKRKVLVIGAGPAGLKAAEVAALRGHDVHLYDGAGRPGGRLRHAAETAGSALVSSIDYLSAELAELGVKLIPQNVGEAELQEIAPDEVILATGTRSNVEQAFVGAQAAGAIDSSDALDVDLGHRVLVYDTVGANEGPLVAEALAERGHQVTFVTPEETVGPHSGYLHRAQYGKTLYGVVNRVIVRGLIGFIEDGNALIATPEGADIDTLPCDSIVVVAAPQPDLAVVPVLKRLGIPYRVAGDAVAPRLAMQAFKDGHEAGLAV</sequence>
<dbReference type="GO" id="GO:0010181">
    <property type="term" value="F:FMN binding"/>
    <property type="evidence" value="ECO:0007669"/>
    <property type="project" value="InterPro"/>
</dbReference>
<dbReference type="InterPro" id="IPR036188">
    <property type="entry name" value="FAD/NAD-bd_sf"/>
</dbReference>
<dbReference type="InterPro" id="IPR051793">
    <property type="entry name" value="NADH:flavin_oxidoreductase"/>
</dbReference>
<keyword evidence="4" id="KW-0285">Flavoprotein</keyword>
<evidence type="ECO:0000259" key="11">
    <source>
        <dbReference type="Pfam" id="PF07992"/>
    </source>
</evidence>
<dbReference type="PANTHER" id="PTHR42917:SF2">
    <property type="entry name" value="2,4-DIENOYL-COA REDUCTASE [(2E)-ENOYL-COA-PRODUCING]"/>
    <property type="match status" value="1"/>
</dbReference>
<dbReference type="InterPro" id="IPR023753">
    <property type="entry name" value="FAD/NAD-binding_dom"/>
</dbReference>
<keyword evidence="5" id="KW-0288">FMN</keyword>
<feature type="domain" description="NADH:flavin oxidoreductase/NADH oxidase N-terminal" evidence="10">
    <location>
        <begin position="6"/>
        <end position="325"/>
    </location>
</feature>
<keyword evidence="6" id="KW-0479">Metal-binding</keyword>
<evidence type="ECO:0000256" key="8">
    <source>
        <dbReference type="ARBA" id="ARBA00023004"/>
    </source>
</evidence>
<dbReference type="SUPFAM" id="SSF51905">
    <property type="entry name" value="FAD/NAD(P)-binding domain"/>
    <property type="match status" value="1"/>
</dbReference>
<keyword evidence="8" id="KW-0408">Iron</keyword>
<dbReference type="GO" id="GO:0008670">
    <property type="term" value="F:2,4-dienoyl-CoA reductase (NADPH) activity"/>
    <property type="evidence" value="ECO:0007669"/>
    <property type="project" value="TreeGrafter"/>
</dbReference>
<evidence type="ECO:0000313" key="13">
    <source>
        <dbReference type="Proteomes" id="UP000035722"/>
    </source>
</evidence>
<dbReference type="InterPro" id="IPR013785">
    <property type="entry name" value="Aldolase_TIM"/>
</dbReference>
<dbReference type="InterPro" id="IPR001155">
    <property type="entry name" value="OxRdtase_FMN_N"/>
</dbReference>
<dbReference type="SUPFAM" id="SSF51971">
    <property type="entry name" value="Nucleotide-binding domain"/>
    <property type="match status" value="1"/>
</dbReference>
<dbReference type="Gene3D" id="3.40.50.720">
    <property type="entry name" value="NAD(P)-binding Rossmann-like Domain"/>
    <property type="match status" value="1"/>
</dbReference>
<dbReference type="Gene3D" id="3.20.20.70">
    <property type="entry name" value="Aldolase class I"/>
    <property type="match status" value="1"/>
</dbReference>
<comment type="caution">
    <text evidence="12">The sequence shown here is derived from an EMBL/GenBank/DDBJ whole genome shotgun (WGS) entry which is preliminary data.</text>
</comment>